<keyword evidence="2" id="KW-1185">Reference proteome</keyword>
<gene>
    <name evidence="1" type="ORF">CVO77_00580</name>
</gene>
<dbReference type="Proteomes" id="UP000238954">
    <property type="component" value="Chromosome"/>
</dbReference>
<name>A0A2S8BAT4_9SPHN</name>
<comment type="caution">
    <text evidence="1">The sequence shown here is derived from an EMBL/GenBank/DDBJ whole genome shotgun (WGS) entry which is preliminary data.</text>
</comment>
<evidence type="ECO:0000313" key="2">
    <source>
        <dbReference type="Proteomes" id="UP000238954"/>
    </source>
</evidence>
<dbReference type="AlphaFoldDB" id="A0A2S8BAT4"/>
<dbReference type="EMBL" id="PHFW01000001">
    <property type="protein sequence ID" value="PQM29458.1"/>
    <property type="molecule type" value="Genomic_DNA"/>
</dbReference>
<accession>A0A2S8BAT4</accession>
<evidence type="ECO:0000313" key="1">
    <source>
        <dbReference type="EMBL" id="PQM29458.1"/>
    </source>
</evidence>
<proteinExistence type="predicted"/>
<sequence length="60" mass="6299">MRLLDVVHTMGLGAALAFSYLHFVRGLDVGGELAAANLLWVGAYFAQLAVKKGSKVSAHG</sequence>
<protein>
    <submittedName>
        <fullName evidence="1">Uncharacterized protein</fullName>
    </submittedName>
</protein>
<organism evidence="1 2">
    <name type="scientific">Sphingopyxis lindanitolerans</name>
    <dbReference type="NCBI Taxonomy" id="2054227"/>
    <lineage>
        <taxon>Bacteria</taxon>
        <taxon>Pseudomonadati</taxon>
        <taxon>Pseudomonadota</taxon>
        <taxon>Alphaproteobacteria</taxon>
        <taxon>Sphingomonadales</taxon>
        <taxon>Sphingomonadaceae</taxon>
        <taxon>Sphingopyxis</taxon>
    </lineage>
</organism>
<reference evidence="2" key="1">
    <citation type="submission" date="2017-11" db="EMBL/GenBank/DDBJ databases">
        <title>The complete genome sequence of Sphingopyxis pomeranensis sp. nov. strain WS5A3p.</title>
        <authorList>
            <person name="Kaminski M.A."/>
        </authorList>
    </citation>
    <scope>NUCLEOTIDE SEQUENCE [LARGE SCALE GENOMIC DNA]</scope>
    <source>
        <strain evidence="2">WS5A3p</strain>
    </source>
</reference>